<evidence type="ECO:0000313" key="10">
    <source>
        <dbReference type="Proteomes" id="UP000273001"/>
    </source>
</evidence>
<evidence type="ECO:0000256" key="3">
    <source>
        <dbReference type="ARBA" id="ARBA00022475"/>
    </source>
</evidence>
<name>A0ABN5PQD0_9ACTO</name>
<dbReference type="NCBIfam" id="TIGR00791">
    <property type="entry name" value="gntP"/>
    <property type="match status" value="1"/>
</dbReference>
<keyword evidence="10" id="KW-1185">Reference proteome</keyword>
<evidence type="ECO:0000256" key="2">
    <source>
        <dbReference type="ARBA" id="ARBA00022448"/>
    </source>
</evidence>
<sequence length="495" mass="49734">MLTPVLTPLPALAASLTTSPAPISPAPAGTPAPAALAATAAPGAETASGSDTQLVVAAVVGIAVIVVLITWLRLHPFLSLILGSVTMAVAAGVPLADSFTSFTEGLGSTVGDVGVLIALGAVIGTFLIESGGADRIVDTVLERARVPLLPWAMALTAFVIGIPLFFEVGVVLLIPIVMLVARRCALPVILVGIPALAGLSALHGLVPPHPGPLIAIDAVGADLGLTLGLGLVVAVPTVVVSGPLAARYMARWVPLQAGSPPGGQQEETERLRRPTFAVSLSIVLLPVVLMLLRTVVETTAADAQDSPLYTAATFLGTPVVALLVTTVLGLVLLGRLQGDSAQEVSDRVGASLGPVAGILLIVGAGGGFKQTLVDSGVADVMAQAIQGASLSPLLAGWLVAVAVRLATGSATVATVTASGIMAPVAAGMDASTTALLVLALGAGSVFLSHVNDAGFWLVKEYFGMSVGQTLRTWSLMECLVSVVALATVMLLSLVL</sequence>
<keyword evidence="5 8" id="KW-1133">Transmembrane helix</keyword>
<keyword evidence="2" id="KW-0813">Transport</keyword>
<feature type="transmembrane region" description="Helical" evidence="8">
    <location>
        <begin position="151"/>
        <end position="177"/>
    </location>
</feature>
<keyword evidence="4 8" id="KW-0812">Transmembrane</keyword>
<feature type="transmembrane region" description="Helical" evidence="8">
    <location>
        <begin position="53"/>
        <end position="72"/>
    </location>
</feature>
<feature type="transmembrane region" description="Helical" evidence="8">
    <location>
        <begin position="434"/>
        <end position="458"/>
    </location>
</feature>
<evidence type="ECO:0000256" key="8">
    <source>
        <dbReference type="SAM" id="Phobius"/>
    </source>
</evidence>
<dbReference type="Pfam" id="PF02447">
    <property type="entry name" value="GntP_permease"/>
    <property type="match status" value="1"/>
</dbReference>
<dbReference type="EMBL" id="CP032514">
    <property type="protein sequence ID" value="AYD90610.1"/>
    <property type="molecule type" value="Genomic_DNA"/>
</dbReference>
<gene>
    <name evidence="9" type="ORF">D5R93_12475</name>
</gene>
<protein>
    <submittedName>
        <fullName evidence="9">Gluconate transporter</fullName>
    </submittedName>
</protein>
<keyword evidence="3" id="KW-1003">Cell membrane</keyword>
<evidence type="ECO:0000256" key="6">
    <source>
        <dbReference type="ARBA" id="ARBA00023136"/>
    </source>
</evidence>
<proteinExistence type="inferred from homology"/>
<feature type="transmembrane region" description="Helical" evidence="8">
    <location>
        <begin position="184"/>
        <end position="205"/>
    </location>
</feature>
<feature type="transmembrane region" description="Helical" evidence="8">
    <location>
        <begin position="410"/>
        <end position="428"/>
    </location>
</feature>
<dbReference type="PIRSF" id="PIRSF002746">
    <property type="entry name" value="Gluconate_transporter"/>
    <property type="match status" value="1"/>
</dbReference>
<evidence type="ECO:0000313" key="9">
    <source>
        <dbReference type="EMBL" id="AYD90610.1"/>
    </source>
</evidence>
<evidence type="ECO:0000256" key="4">
    <source>
        <dbReference type="ARBA" id="ARBA00022692"/>
    </source>
</evidence>
<dbReference type="InterPro" id="IPR003474">
    <property type="entry name" value="Glcn_transporter"/>
</dbReference>
<dbReference type="PANTHER" id="PTHR30354">
    <property type="entry name" value="GNT FAMILY GLUCONATE TRANSPORTER"/>
    <property type="match status" value="1"/>
</dbReference>
<evidence type="ECO:0000256" key="7">
    <source>
        <dbReference type="ARBA" id="ARBA00049663"/>
    </source>
</evidence>
<reference evidence="9 10" key="1">
    <citation type="submission" date="2018-09" db="EMBL/GenBank/DDBJ databases">
        <authorList>
            <person name="Li J."/>
        </authorList>
    </citation>
    <scope>NUCLEOTIDE SEQUENCE [LARGE SCALE GENOMIC DNA]</scope>
    <source>
        <strain evidence="9 10">2129</strain>
    </source>
</reference>
<evidence type="ECO:0000256" key="5">
    <source>
        <dbReference type="ARBA" id="ARBA00022989"/>
    </source>
</evidence>
<feature type="transmembrane region" description="Helical" evidence="8">
    <location>
        <begin position="470"/>
        <end position="494"/>
    </location>
</feature>
<organism evidence="9 10">
    <name type="scientific">Actinomyces lilanjuaniae</name>
    <dbReference type="NCBI Taxonomy" id="2321394"/>
    <lineage>
        <taxon>Bacteria</taxon>
        <taxon>Bacillati</taxon>
        <taxon>Actinomycetota</taxon>
        <taxon>Actinomycetes</taxon>
        <taxon>Actinomycetales</taxon>
        <taxon>Actinomycetaceae</taxon>
        <taxon>Actinomyces</taxon>
    </lineage>
</organism>
<dbReference type="Proteomes" id="UP000273001">
    <property type="component" value="Chromosome"/>
</dbReference>
<feature type="transmembrane region" description="Helical" evidence="8">
    <location>
        <begin position="276"/>
        <end position="296"/>
    </location>
</feature>
<feature type="transmembrane region" description="Helical" evidence="8">
    <location>
        <begin position="77"/>
        <end position="96"/>
    </location>
</feature>
<evidence type="ECO:0000256" key="1">
    <source>
        <dbReference type="ARBA" id="ARBA00004651"/>
    </source>
</evidence>
<comment type="similarity">
    <text evidence="7">Belongs to the GntP permease family.</text>
</comment>
<keyword evidence="6 8" id="KW-0472">Membrane</keyword>
<comment type="subcellular location">
    <subcellularLocation>
        <location evidence="1">Cell membrane</location>
        <topology evidence="1">Multi-pass membrane protein</topology>
    </subcellularLocation>
</comment>
<dbReference type="PANTHER" id="PTHR30354:SF22">
    <property type="entry name" value="HIGH-AFFINITY GLUCONATE TRANSPORTER"/>
    <property type="match status" value="1"/>
</dbReference>
<feature type="transmembrane region" description="Helical" evidence="8">
    <location>
        <begin position="225"/>
        <end position="246"/>
    </location>
</feature>
<accession>A0ABN5PQD0</accession>
<feature type="transmembrane region" description="Helical" evidence="8">
    <location>
        <begin position="308"/>
        <end position="336"/>
    </location>
</feature>
<dbReference type="RefSeq" id="WP_120205525.1">
    <property type="nucleotide sequence ID" value="NZ_CP032514.1"/>
</dbReference>
<feature type="transmembrane region" description="Helical" evidence="8">
    <location>
        <begin position="348"/>
        <end position="368"/>
    </location>
</feature>